<dbReference type="NCBIfam" id="TIGR03652">
    <property type="entry name" value="FeS_repair_RIC"/>
    <property type="match status" value="1"/>
</dbReference>
<dbReference type="PANTHER" id="PTHR36438">
    <property type="entry name" value="IRON-SULFUR CLUSTER REPAIR PROTEIN YTFE"/>
    <property type="match status" value="1"/>
</dbReference>
<proteinExistence type="predicted"/>
<dbReference type="InterPro" id="IPR012312">
    <property type="entry name" value="Hemerythrin-like"/>
</dbReference>
<accession>A0ABT5S130</accession>
<dbReference type="Proteomes" id="UP001148932">
    <property type="component" value="Unassembled WGS sequence"/>
</dbReference>
<dbReference type="EMBL" id="JAPCKI010000014">
    <property type="protein sequence ID" value="MDD2179652.1"/>
    <property type="molecule type" value="Genomic_DNA"/>
</dbReference>
<keyword evidence="7" id="KW-1185">Reference proteome</keyword>
<dbReference type="RefSeq" id="WP_274112987.1">
    <property type="nucleotide sequence ID" value="NZ_JAPCKI010000014.1"/>
</dbReference>
<keyword evidence="4" id="KW-0408">Iron</keyword>
<dbReference type="Pfam" id="PF04405">
    <property type="entry name" value="ScdA_N"/>
    <property type="match status" value="1"/>
</dbReference>
<sequence>MNARVDHLDAAPAHPAPLSADQQIGQIAVQLPGATAVFRRLKLDFCCGGQVSLAKAAADKGLDANAVLAELAALQRNDSVPEAASPSALIDHILVRYHEVHRQQLPELIRMARRVEAVHRDNPHVPVGLADHLETMHEELLSHMLKEEQVLFPMLKNGGNPFVGQPIGMMRAEHVDHGEALDKLNALTNDATPPQGACNTWRALYAGIAQLGDDLINHIHLENNVLFPQFEASAAPASQGCGPSGCACSGGGTLQA</sequence>
<dbReference type="InterPro" id="IPR019903">
    <property type="entry name" value="RIC_family"/>
</dbReference>
<dbReference type="Pfam" id="PF01814">
    <property type="entry name" value="Hemerythrin"/>
    <property type="match status" value="1"/>
</dbReference>
<dbReference type="NCBIfam" id="NF008221">
    <property type="entry name" value="PRK10992.1"/>
    <property type="match status" value="1"/>
</dbReference>
<reference evidence="6" key="1">
    <citation type="submission" date="2022-10" db="EMBL/GenBank/DDBJ databases">
        <title>Description of microaerobic benzene degrading bacteria.</title>
        <authorList>
            <person name="Bedics A."/>
            <person name="Tancsics A."/>
            <person name="Banerjee S."/>
        </authorList>
    </citation>
    <scope>NUCLEOTIDE SEQUENCE</scope>
    <source>
        <strain evidence="6">D2M1</strain>
    </source>
</reference>
<feature type="domain" description="Hemerythrin-like" evidence="5">
    <location>
        <begin position="90"/>
        <end position="229"/>
    </location>
</feature>
<evidence type="ECO:0000256" key="4">
    <source>
        <dbReference type="ARBA" id="ARBA00023004"/>
    </source>
</evidence>
<comment type="caution">
    <text evidence="6">The sequence shown here is derived from an EMBL/GenBank/DDBJ whole genome shotgun (WGS) entry which is preliminary data.</text>
</comment>
<comment type="subcellular location">
    <subcellularLocation>
        <location evidence="1">Cytoplasm</location>
    </subcellularLocation>
</comment>
<evidence type="ECO:0000313" key="7">
    <source>
        <dbReference type="Proteomes" id="UP001148932"/>
    </source>
</evidence>
<name>A0ABT5S130_9BURK</name>
<evidence type="ECO:0000256" key="1">
    <source>
        <dbReference type="ARBA" id="ARBA00004496"/>
    </source>
</evidence>
<evidence type="ECO:0000256" key="3">
    <source>
        <dbReference type="ARBA" id="ARBA00022723"/>
    </source>
</evidence>
<dbReference type="CDD" id="cd12108">
    <property type="entry name" value="Hr-like"/>
    <property type="match status" value="1"/>
</dbReference>
<dbReference type="Gene3D" id="1.20.120.520">
    <property type="entry name" value="nmb1532 protein domain like"/>
    <property type="match status" value="1"/>
</dbReference>
<evidence type="ECO:0000313" key="6">
    <source>
        <dbReference type="EMBL" id="MDD2179652.1"/>
    </source>
</evidence>
<protein>
    <submittedName>
        <fullName evidence="6">Iron-sulfur cluster repair protein YtfE</fullName>
    </submittedName>
</protein>
<keyword evidence="3" id="KW-0479">Metal-binding</keyword>
<dbReference type="PANTHER" id="PTHR36438:SF1">
    <property type="entry name" value="IRON-SULFUR CLUSTER REPAIR PROTEIN YTFE"/>
    <property type="match status" value="1"/>
</dbReference>
<evidence type="ECO:0000259" key="5">
    <source>
        <dbReference type="Pfam" id="PF01814"/>
    </source>
</evidence>
<keyword evidence="2" id="KW-0963">Cytoplasm</keyword>
<evidence type="ECO:0000256" key="2">
    <source>
        <dbReference type="ARBA" id="ARBA00022490"/>
    </source>
</evidence>
<organism evidence="6 7">
    <name type="scientific">Acidovorax benzenivorans</name>
    <dbReference type="NCBI Taxonomy" id="2987520"/>
    <lineage>
        <taxon>Bacteria</taxon>
        <taxon>Pseudomonadati</taxon>
        <taxon>Pseudomonadota</taxon>
        <taxon>Betaproteobacteria</taxon>
        <taxon>Burkholderiales</taxon>
        <taxon>Comamonadaceae</taxon>
        <taxon>Acidovorax</taxon>
    </lineage>
</organism>
<gene>
    <name evidence="6" type="primary">ytfE</name>
    <name evidence="6" type="ORF">OIN59_19610</name>
</gene>